<name>A0AAD8M2P4_9APIA</name>
<evidence type="ECO:0000256" key="1">
    <source>
        <dbReference type="ARBA" id="ARBA00004613"/>
    </source>
</evidence>
<accession>A0AAD8M2P4</accession>
<comment type="caution">
    <text evidence="6">The sequence shown here is derived from an EMBL/GenBank/DDBJ whole genome shotgun (WGS) entry which is preliminary data.</text>
</comment>
<dbReference type="PANTHER" id="PTHR33191">
    <property type="entry name" value="RIPENING-RELATED PROTEIN 2-RELATED"/>
    <property type="match status" value="1"/>
</dbReference>
<sequence length="215" mass="22809">MASLIFIYIAIFFTASSPLLANAISQCNGPCNDLNDCSGQLICINRKCNDDPDVGTHICNSGTSPSPNPPSGPCQPSGTLNCGKNSYTTYSCSPQVTASTPAVLTLNDFSEGGDGGAESSCDEEFHDNSELVVALSTGWFSQGSRCLKTIRITASNGRSVIAKVVDECDSMHGCDKEHAYQRPCDNNIVDGSAAVWNALNLNQDLGRVNVKWSMV</sequence>
<dbReference type="GO" id="GO:0005576">
    <property type="term" value="C:extracellular region"/>
    <property type="evidence" value="ECO:0007669"/>
    <property type="project" value="UniProtKB-SubCell"/>
</dbReference>
<dbReference type="PANTHER" id="PTHR33191:SF9">
    <property type="entry name" value="RIPENING-RELATED PROTEIN 2-RELATED"/>
    <property type="match status" value="1"/>
</dbReference>
<evidence type="ECO:0000313" key="6">
    <source>
        <dbReference type="EMBL" id="KAK1357424.1"/>
    </source>
</evidence>
<evidence type="ECO:0000256" key="4">
    <source>
        <dbReference type="ARBA" id="ARBA00022729"/>
    </source>
</evidence>
<feature type="signal peptide" evidence="5">
    <location>
        <begin position="1"/>
        <end position="21"/>
    </location>
</feature>
<keyword evidence="4 5" id="KW-0732">Signal</keyword>
<evidence type="ECO:0000313" key="7">
    <source>
        <dbReference type="Proteomes" id="UP001237642"/>
    </source>
</evidence>
<comment type="similarity">
    <text evidence="2">Belongs to the kiwellin family.</text>
</comment>
<keyword evidence="3" id="KW-0964">Secreted</keyword>
<feature type="chain" id="PRO_5042245976" evidence="5">
    <location>
        <begin position="22"/>
        <end position="215"/>
    </location>
</feature>
<dbReference type="CDD" id="cd22270">
    <property type="entry name" value="DPBB_kiwellin-like"/>
    <property type="match status" value="1"/>
</dbReference>
<dbReference type="AlphaFoldDB" id="A0AAD8M2P4"/>
<evidence type="ECO:0000256" key="2">
    <source>
        <dbReference type="ARBA" id="ARBA00005592"/>
    </source>
</evidence>
<evidence type="ECO:0000256" key="3">
    <source>
        <dbReference type="ARBA" id="ARBA00022525"/>
    </source>
</evidence>
<dbReference type="SUPFAM" id="SSF50685">
    <property type="entry name" value="Barwin-like endoglucanases"/>
    <property type="match status" value="1"/>
</dbReference>
<dbReference type="InterPro" id="IPR039271">
    <property type="entry name" value="Kiwellin-like"/>
</dbReference>
<reference evidence="6" key="2">
    <citation type="submission" date="2023-05" db="EMBL/GenBank/DDBJ databases">
        <authorList>
            <person name="Schelkunov M.I."/>
        </authorList>
    </citation>
    <scope>NUCLEOTIDE SEQUENCE</scope>
    <source>
        <strain evidence="6">Hsosn_3</strain>
        <tissue evidence="6">Leaf</tissue>
    </source>
</reference>
<reference evidence="6" key="1">
    <citation type="submission" date="2023-02" db="EMBL/GenBank/DDBJ databases">
        <title>Genome of toxic invasive species Heracleum sosnowskyi carries increased number of genes despite the absence of recent whole-genome duplications.</title>
        <authorList>
            <person name="Schelkunov M."/>
            <person name="Shtratnikova V."/>
            <person name="Makarenko M."/>
            <person name="Klepikova A."/>
            <person name="Omelchenko D."/>
            <person name="Novikova G."/>
            <person name="Obukhova E."/>
            <person name="Bogdanov V."/>
            <person name="Penin A."/>
            <person name="Logacheva M."/>
        </authorList>
    </citation>
    <scope>NUCLEOTIDE SEQUENCE</scope>
    <source>
        <strain evidence="6">Hsosn_3</strain>
        <tissue evidence="6">Leaf</tissue>
    </source>
</reference>
<dbReference type="Pfam" id="PF24300">
    <property type="entry name" value="KWL1"/>
    <property type="match status" value="1"/>
</dbReference>
<protein>
    <submittedName>
        <fullName evidence="6">Kiwellin</fullName>
    </submittedName>
</protein>
<gene>
    <name evidence="6" type="ORF">POM88_050680</name>
</gene>
<dbReference type="EMBL" id="JAUIZM010000011">
    <property type="protein sequence ID" value="KAK1357424.1"/>
    <property type="molecule type" value="Genomic_DNA"/>
</dbReference>
<comment type="subcellular location">
    <subcellularLocation>
        <location evidence="1">Secreted</location>
    </subcellularLocation>
</comment>
<evidence type="ECO:0000256" key="5">
    <source>
        <dbReference type="SAM" id="SignalP"/>
    </source>
</evidence>
<proteinExistence type="inferred from homology"/>
<dbReference type="Gene3D" id="2.40.40.10">
    <property type="entry name" value="RlpA-like domain"/>
    <property type="match status" value="1"/>
</dbReference>
<dbReference type="Proteomes" id="UP001237642">
    <property type="component" value="Unassembled WGS sequence"/>
</dbReference>
<keyword evidence="7" id="KW-1185">Reference proteome</keyword>
<organism evidence="6 7">
    <name type="scientific">Heracleum sosnowskyi</name>
    <dbReference type="NCBI Taxonomy" id="360622"/>
    <lineage>
        <taxon>Eukaryota</taxon>
        <taxon>Viridiplantae</taxon>
        <taxon>Streptophyta</taxon>
        <taxon>Embryophyta</taxon>
        <taxon>Tracheophyta</taxon>
        <taxon>Spermatophyta</taxon>
        <taxon>Magnoliopsida</taxon>
        <taxon>eudicotyledons</taxon>
        <taxon>Gunneridae</taxon>
        <taxon>Pentapetalae</taxon>
        <taxon>asterids</taxon>
        <taxon>campanulids</taxon>
        <taxon>Apiales</taxon>
        <taxon>Apiaceae</taxon>
        <taxon>Apioideae</taxon>
        <taxon>apioid superclade</taxon>
        <taxon>Tordylieae</taxon>
        <taxon>Tordyliinae</taxon>
        <taxon>Heracleum</taxon>
    </lineage>
</organism>
<dbReference type="InterPro" id="IPR036908">
    <property type="entry name" value="RlpA-like_sf"/>
</dbReference>